<name>A0A5P0ZGK0_9LACO</name>
<sequence length="91" mass="10773">MGPYDPIKHYELHYRPIEDEVNHPTHYNQGILEVIDAMKAMTDDEYRGFLRGNALKYIYRLGSKDNPKQDGEKAKYYIDWLIKSYEGDTTK</sequence>
<comment type="caution">
    <text evidence="1">The sequence shown here is derived from an EMBL/GenBank/DDBJ whole genome shotgun (WGS) entry which is preliminary data.</text>
</comment>
<proteinExistence type="predicted"/>
<protein>
    <submittedName>
        <fullName evidence="1">DUF3310 domain-containing protein</fullName>
    </submittedName>
</protein>
<reference evidence="1 2" key="1">
    <citation type="journal article" date="2019" name="Syst. Appl. Microbiol.">
        <title>Polyphasic characterization of two novel Lactobacillus spp. isolated from blown salami packages: Description of Lactobacillus halodurans sp. nov. and Lactobacillus salsicarnum sp. nov.</title>
        <authorList>
            <person name="Schuster J.A."/>
            <person name="Klingl A."/>
            <person name="Vogel R.F."/>
            <person name="Ehrmann M.A."/>
        </authorList>
    </citation>
    <scope>NUCLEOTIDE SEQUENCE [LARGE SCALE GENOMIC DNA]</scope>
    <source>
        <strain evidence="1 2">TMW 1.2118</strain>
    </source>
</reference>
<dbReference type="OrthoDB" id="1684418at2"/>
<gene>
    <name evidence="1" type="ORF">FHL02_03870</name>
</gene>
<evidence type="ECO:0000313" key="1">
    <source>
        <dbReference type="EMBL" id="MQS52154.1"/>
    </source>
</evidence>
<evidence type="ECO:0000313" key="2">
    <source>
        <dbReference type="Proteomes" id="UP000380386"/>
    </source>
</evidence>
<accession>A0A5P0ZGK0</accession>
<dbReference type="AlphaFoldDB" id="A0A5P0ZGK0"/>
<dbReference type="RefSeq" id="WP_153382533.1">
    <property type="nucleotide sequence ID" value="NZ_VDFM01000003.1"/>
</dbReference>
<dbReference type="EMBL" id="VDFM01000003">
    <property type="protein sequence ID" value="MQS52154.1"/>
    <property type="molecule type" value="Genomic_DNA"/>
</dbReference>
<dbReference type="InterPro" id="IPR021739">
    <property type="entry name" value="SaV-like"/>
</dbReference>
<organism evidence="1 2">
    <name type="scientific">Companilactobacillus mishanensis</name>
    <dbReference type="NCBI Taxonomy" id="2486008"/>
    <lineage>
        <taxon>Bacteria</taxon>
        <taxon>Bacillati</taxon>
        <taxon>Bacillota</taxon>
        <taxon>Bacilli</taxon>
        <taxon>Lactobacillales</taxon>
        <taxon>Lactobacillaceae</taxon>
        <taxon>Companilactobacillus</taxon>
    </lineage>
</organism>
<dbReference type="Proteomes" id="UP000380386">
    <property type="component" value="Unassembled WGS sequence"/>
</dbReference>
<dbReference type="Pfam" id="PF11753">
    <property type="entry name" value="DUF3310"/>
    <property type="match status" value="1"/>
</dbReference>